<dbReference type="EMBL" id="JYDR01000003">
    <property type="protein sequence ID" value="KRY78641.1"/>
    <property type="molecule type" value="Genomic_DNA"/>
</dbReference>
<accession>A0A0V1EY69</accession>
<evidence type="ECO:0000313" key="2">
    <source>
        <dbReference type="Proteomes" id="UP000054632"/>
    </source>
</evidence>
<evidence type="ECO:0000313" key="1">
    <source>
        <dbReference type="EMBL" id="KRY78641.1"/>
    </source>
</evidence>
<proteinExistence type="predicted"/>
<sequence length="62" mass="7684">MYRLSLNYTWLCQNVLRMHEMENFSANSLNKLKFHGGMYQFCNFLHMLVMEWLKTWENFTLE</sequence>
<reference evidence="1 2" key="1">
    <citation type="submission" date="2015-01" db="EMBL/GenBank/DDBJ databases">
        <title>Evolution of Trichinella species and genotypes.</title>
        <authorList>
            <person name="Korhonen P.K."/>
            <person name="Edoardo P."/>
            <person name="Giuseppe L.R."/>
            <person name="Gasser R.B."/>
        </authorList>
    </citation>
    <scope>NUCLEOTIDE SEQUENCE [LARGE SCALE GENOMIC DNA]</scope>
    <source>
        <strain evidence="1">ISS13</strain>
    </source>
</reference>
<gene>
    <name evidence="1" type="ORF">T4A_11012</name>
</gene>
<name>A0A0V1EY69_TRIPS</name>
<dbReference type="Proteomes" id="UP000054632">
    <property type="component" value="Unassembled WGS sequence"/>
</dbReference>
<organism evidence="1 2">
    <name type="scientific">Trichinella pseudospiralis</name>
    <name type="common">Parasitic roundworm</name>
    <dbReference type="NCBI Taxonomy" id="6337"/>
    <lineage>
        <taxon>Eukaryota</taxon>
        <taxon>Metazoa</taxon>
        <taxon>Ecdysozoa</taxon>
        <taxon>Nematoda</taxon>
        <taxon>Enoplea</taxon>
        <taxon>Dorylaimia</taxon>
        <taxon>Trichinellida</taxon>
        <taxon>Trichinellidae</taxon>
        <taxon>Trichinella</taxon>
    </lineage>
</organism>
<protein>
    <submittedName>
        <fullName evidence="1">Uncharacterized protein</fullName>
    </submittedName>
</protein>
<comment type="caution">
    <text evidence="1">The sequence shown here is derived from an EMBL/GenBank/DDBJ whole genome shotgun (WGS) entry which is preliminary data.</text>
</comment>
<dbReference type="AlphaFoldDB" id="A0A0V1EY69"/>